<dbReference type="NCBIfam" id="TIGR00254">
    <property type="entry name" value="GGDEF"/>
    <property type="match status" value="1"/>
</dbReference>
<proteinExistence type="predicted"/>
<accession>A0A7X0JKH9</accession>
<organism evidence="2 3">
    <name type="scientific">Rhizobium soli</name>
    <dbReference type="NCBI Taxonomy" id="424798"/>
    <lineage>
        <taxon>Bacteria</taxon>
        <taxon>Pseudomonadati</taxon>
        <taxon>Pseudomonadota</taxon>
        <taxon>Alphaproteobacteria</taxon>
        <taxon>Hyphomicrobiales</taxon>
        <taxon>Rhizobiaceae</taxon>
        <taxon>Rhizobium/Agrobacterium group</taxon>
        <taxon>Rhizobium</taxon>
    </lineage>
</organism>
<dbReference type="SUPFAM" id="SSF55073">
    <property type="entry name" value="Nucleotide cyclase"/>
    <property type="match status" value="1"/>
</dbReference>
<dbReference type="GO" id="GO:0071111">
    <property type="term" value="F:cyclic-guanylate-specific phosphodiesterase activity"/>
    <property type="evidence" value="ECO:0007669"/>
    <property type="project" value="InterPro"/>
</dbReference>
<dbReference type="Gene3D" id="3.30.70.270">
    <property type="match status" value="1"/>
</dbReference>
<gene>
    <name evidence="2" type="ORF">F4695_002585</name>
</gene>
<sequence length="349" mass="37177">MSADNARQSRDRSLAVVAQQMAKQDVAGLPRNYTLFHEALSGSDPALTRDVATLPAGATQAQIDEIGLRYQLPGFVVLSIANRDEETRRVLDLVGTIAQATLKKQNFVRALETAAESLRSGSASGLADIQAELDHLQANLSETLSAEIGLTKSLELAADRLLMSSNLAEAARTNSLSDRLTGLPNHVALAEKLDLLYAPSAEHRPAALFVVRLVDLGEMAQTYGQVTAGRIVKRAAAIFRKAIKKNDFLARTATDSFAFLFEDVDRSGAKAIADRLVASIADSLVFAGSGEGHYPHMRLSIGVALSTEAFSPQQIKLHAATALESLRAQGSGAGTDTVAIFGDPSRRVS</sequence>
<dbReference type="InterPro" id="IPR000160">
    <property type="entry name" value="GGDEF_dom"/>
</dbReference>
<keyword evidence="3" id="KW-1185">Reference proteome</keyword>
<dbReference type="EMBL" id="JACHBU010000004">
    <property type="protein sequence ID" value="MBB6509228.1"/>
    <property type="molecule type" value="Genomic_DNA"/>
</dbReference>
<dbReference type="Proteomes" id="UP000585437">
    <property type="component" value="Unassembled WGS sequence"/>
</dbReference>
<dbReference type="AlphaFoldDB" id="A0A7X0JKH9"/>
<dbReference type="RefSeq" id="WP_184654876.1">
    <property type="nucleotide sequence ID" value="NZ_JACHBU010000004.1"/>
</dbReference>
<dbReference type="PROSITE" id="PS50887">
    <property type="entry name" value="GGDEF"/>
    <property type="match status" value="1"/>
</dbReference>
<evidence type="ECO:0000259" key="1">
    <source>
        <dbReference type="PROSITE" id="PS50887"/>
    </source>
</evidence>
<dbReference type="InterPro" id="IPR043128">
    <property type="entry name" value="Rev_trsase/Diguanyl_cyclase"/>
</dbReference>
<dbReference type="InterPro" id="IPR029787">
    <property type="entry name" value="Nucleotide_cyclase"/>
</dbReference>
<protein>
    <submittedName>
        <fullName evidence="2">Diguanylate cyclase (GGDEF)-like protein</fullName>
    </submittedName>
</protein>
<feature type="domain" description="GGDEF" evidence="1">
    <location>
        <begin position="204"/>
        <end position="343"/>
    </location>
</feature>
<name>A0A7X0JKH9_9HYPH</name>
<evidence type="ECO:0000313" key="3">
    <source>
        <dbReference type="Proteomes" id="UP000585437"/>
    </source>
</evidence>
<dbReference type="PANTHER" id="PTHR33121:SF70">
    <property type="entry name" value="SIGNALING PROTEIN YKOW"/>
    <property type="match status" value="1"/>
</dbReference>
<comment type="caution">
    <text evidence="2">The sequence shown here is derived from an EMBL/GenBank/DDBJ whole genome shotgun (WGS) entry which is preliminary data.</text>
</comment>
<dbReference type="SMART" id="SM00267">
    <property type="entry name" value="GGDEF"/>
    <property type="match status" value="1"/>
</dbReference>
<reference evidence="2 3" key="1">
    <citation type="submission" date="2020-08" db="EMBL/GenBank/DDBJ databases">
        <title>The Agave Microbiome: Exploring the role of microbial communities in plant adaptations to desert environments.</title>
        <authorList>
            <person name="Partida-Martinez L.P."/>
        </authorList>
    </citation>
    <scope>NUCLEOTIDE SEQUENCE [LARGE SCALE GENOMIC DNA]</scope>
    <source>
        <strain evidence="2 3">AS3.12</strain>
    </source>
</reference>
<dbReference type="Pfam" id="PF00990">
    <property type="entry name" value="GGDEF"/>
    <property type="match status" value="1"/>
</dbReference>
<dbReference type="InterPro" id="IPR050706">
    <property type="entry name" value="Cyclic-di-GMP_PDE-like"/>
</dbReference>
<evidence type="ECO:0000313" key="2">
    <source>
        <dbReference type="EMBL" id="MBB6509228.1"/>
    </source>
</evidence>
<dbReference type="PANTHER" id="PTHR33121">
    <property type="entry name" value="CYCLIC DI-GMP PHOSPHODIESTERASE PDEF"/>
    <property type="match status" value="1"/>
</dbReference>